<dbReference type="GO" id="GO:0008270">
    <property type="term" value="F:zinc ion binding"/>
    <property type="evidence" value="ECO:0007669"/>
    <property type="project" value="UniProtKB-KW"/>
</dbReference>
<comment type="caution">
    <text evidence="4">The sequence shown here is derived from an EMBL/GenBank/DDBJ whole genome shotgun (WGS) entry which is preliminary data.</text>
</comment>
<evidence type="ECO:0000259" key="3">
    <source>
        <dbReference type="PROSITE" id="PS50158"/>
    </source>
</evidence>
<dbReference type="InterPro" id="IPR036875">
    <property type="entry name" value="Znf_CCHC_sf"/>
</dbReference>
<accession>A0AAE0Q4S6</accession>
<keyword evidence="1" id="KW-0862">Zinc</keyword>
<evidence type="ECO:0000256" key="1">
    <source>
        <dbReference type="PROSITE-ProRule" id="PRU00047"/>
    </source>
</evidence>
<dbReference type="SUPFAM" id="SSF57756">
    <property type="entry name" value="Retrovirus zinc finger-like domains"/>
    <property type="match status" value="1"/>
</dbReference>
<gene>
    <name evidence="4" type="ORF">QTP70_014212</name>
</gene>
<keyword evidence="1" id="KW-0863">Zinc-finger</keyword>
<dbReference type="GO" id="GO:0003676">
    <property type="term" value="F:nucleic acid binding"/>
    <property type="evidence" value="ECO:0007669"/>
    <property type="project" value="InterPro"/>
</dbReference>
<dbReference type="PROSITE" id="PS50158">
    <property type="entry name" value="ZF_CCHC"/>
    <property type="match status" value="1"/>
</dbReference>
<proteinExistence type="predicted"/>
<evidence type="ECO:0000313" key="4">
    <source>
        <dbReference type="EMBL" id="KAK3513385.1"/>
    </source>
</evidence>
<evidence type="ECO:0000256" key="2">
    <source>
        <dbReference type="SAM" id="MobiDB-lite"/>
    </source>
</evidence>
<feature type="compositionally biased region" description="Acidic residues" evidence="2">
    <location>
        <begin position="238"/>
        <end position="310"/>
    </location>
</feature>
<dbReference type="Proteomes" id="UP001274896">
    <property type="component" value="Unassembled WGS sequence"/>
</dbReference>
<feature type="region of interest" description="Disordered" evidence="2">
    <location>
        <begin position="191"/>
        <end position="311"/>
    </location>
</feature>
<reference evidence="4" key="1">
    <citation type="submission" date="2023-06" db="EMBL/GenBank/DDBJ databases">
        <title>Male Hemibagrus guttatus genome.</title>
        <authorList>
            <person name="Bian C."/>
        </authorList>
    </citation>
    <scope>NUCLEOTIDE SEQUENCE</scope>
    <source>
        <strain evidence="4">Male_cb2023</strain>
        <tissue evidence="4">Muscle</tissue>
    </source>
</reference>
<feature type="domain" description="CCHC-type" evidence="3">
    <location>
        <begin position="173"/>
        <end position="188"/>
    </location>
</feature>
<keyword evidence="1" id="KW-0479">Metal-binding</keyword>
<dbReference type="EMBL" id="JAUCMX010000022">
    <property type="protein sequence ID" value="KAK3513385.1"/>
    <property type="molecule type" value="Genomic_DNA"/>
</dbReference>
<sequence>MASLAQRVASPLSLRNGVRCVPANGVTVEEVLLGIGKETGYDSISSASRMNKAVVVFVKEESHVSHLTSVGIVVSGEFVLVSPLIAPTVRVTVSNEPPFIPNGEIEWGLTRYGELASAIRTVPLGCKNGALKHVMSFRRHVSVFLNEQELDMSFRVGYEGRTYMVYASTGNMKCFECGDVGHKRLACPHKAQASEEAPSQGNERATRLGSREETRQGNKEEAVQGSKEEVVQGSKEEDGQEIEEEDGQEIEVEGVQEIEEEDGQEIEEEDGQEIEEEDGREIEEEDGREIDEEDGREIEEEDGREIEEEDGGRVLVVNNLAASTLWHKTNVMEPPEELVSSIQRAIVDFFLEQTGCMLRYCTYRYRKVGKDW</sequence>
<dbReference type="InterPro" id="IPR001878">
    <property type="entry name" value="Znf_CCHC"/>
</dbReference>
<feature type="compositionally biased region" description="Basic and acidic residues" evidence="2">
    <location>
        <begin position="204"/>
        <end position="237"/>
    </location>
</feature>
<dbReference type="AlphaFoldDB" id="A0AAE0Q4S6"/>
<protein>
    <recommendedName>
        <fullName evidence="3">CCHC-type domain-containing protein</fullName>
    </recommendedName>
</protein>
<evidence type="ECO:0000313" key="5">
    <source>
        <dbReference type="Proteomes" id="UP001274896"/>
    </source>
</evidence>
<organism evidence="4 5">
    <name type="scientific">Hemibagrus guttatus</name>
    <dbReference type="NCBI Taxonomy" id="175788"/>
    <lineage>
        <taxon>Eukaryota</taxon>
        <taxon>Metazoa</taxon>
        <taxon>Chordata</taxon>
        <taxon>Craniata</taxon>
        <taxon>Vertebrata</taxon>
        <taxon>Euteleostomi</taxon>
        <taxon>Actinopterygii</taxon>
        <taxon>Neopterygii</taxon>
        <taxon>Teleostei</taxon>
        <taxon>Ostariophysi</taxon>
        <taxon>Siluriformes</taxon>
        <taxon>Bagridae</taxon>
        <taxon>Hemibagrus</taxon>
    </lineage>
</organism>
<keyword evidence="5" id="KW-1185">Reference proteome</keyword>
<name>A0AAE0Q4S6_9TELE</name>